<gene>
    <name evidence="2" type="ORF">K8V16_11475</name>
</gene>
<feature type="domain" description="Phage-Barnase-EndoU-ColicinE5/D-RelE like nuclease 3" evidence="1">
    <location>
        <begin position="64"/>
        <end position="153"/>
    </location>
</feature>
<name>A0A9D2VMK0_9ACTN</name>
<proteinExistence type="predicted"/>
<dbReference type="AlphaFoldDB" id="A0A9D2VMK0"/>
<comment type="caution">
    <text evidence="2">The sequence shown here is derived from an EMBL/GenBank/DDBJ whole genome shotgun (WGS) entry which is preliminary data.</text>
</comment>
<protein>
    <recommendedName>
        <fullName evidence="1">Phage-Barnase-EndoU-ColicinE5/D-RelE like nuclease 3 domain-containing protein</fullName>
    </recommendedName>
</protein>
<organism evidence="2 3">
    <name type="scientific">Rubneribacter badeniensis</name>
    <dbReference type="NCBI Taxonomy" id="2070688"/>
    <lineage>
        <taxon>Bacteria</taxon>
        <taxon>Bacillati</taxon>
        <taxon>Actinomycetota</taxon>
        <taxon>Coriobacteriia</taxon>
        <taxon>Eggerthellales</taxon>
        <taxon>Eggerthellaceae</taxon>
        <taxon>Rubneribacter</taxon>
    </lineage>
</organism>
<accession>A0A9D2VMK0</accession>
<reference evidence="2" key="1">
    <citation type="journal article" date="2021" name="PeerJ">
        <title>Extensive microbial diversity within the chicken gut microbiome revealed by metagenomics and culture.</title>
        <authorList>
            <person name="Gilroy R."/>
            <person name="Ravi A."/>
            <person name="Getino M."/>
            <person name="Pursley I."/>
            <person name="Horton D.L."/>
            <person name="Alikhan N.F."/>
            <person name="Baker D."/>
            <person name="Gharbi K."/>
            <person name="Hall N."/>
            <person name="Watson M."/>
            <person name="Adriaenssens E.M."/>
            <person name="Foster-Nyarko E."/>
            <person name="Jarju S."/>
            <person name="Secka A."/>
            <person name="Antonio M."/>
            <person name="Oren A."/>
            <person name="Chaudhuri R.R."/>
            <person name="La Ragione R."/>
            <person name="Hildebrand F."/>
            <person name="Pallen M.J."/>
        </authorList>
    </citation>
    <scope>NUCLEOTIDE SEQUENCE</scope>
    <source>
        <strain evidence="2">USAMLcec12-2067</strain>
    </source>
</reference>
<sequence length="158" mass="17558">MLKEELESITDRQPDMVAYPEEALLIGAAESVWNGSDAQIDIGIDVGGRLVAAMSDHLSDTLESVFIIDSDIRHIKRKHSTSEEERGQVAIEPSDFGRMPAVLNEFGTCEYTETDKLGNKKLLLTKSMGDTMCLVTVQRGKRKLEIKTMRKKRLGASC</sequence>
<dbReference type="InterPro" id="IPR041301">
    <property type="entry name" value="PBECR3"/>
</dbReference>
<evidence type="ECO:0000259" key="1">
    <source>
        <dbReference type="Pfam" id="PF18812"/>
    </source>
</evidence>
<reference evidence="2" key="2">
    <citation type="submission" date="2021-09" db="EMBL/GenBank/DDBJ databases">
        <authorList>
            <person name="Gilroy R."/>
        </authorList>
    </citation>
    <scope>NUCLEOTIDE SEQUENCE</scope>
    <source>
        <strain evidence="2">USAMLcec12-2067</strain>
    </source>
</reference>
<evidence type="ECO:0000313" key="3">
    <source>
        <dbReference type="Proteomes" id="UP000789325"/>
    </source>
</evidence>
<dbReference type="Pfam" id="PF18812">
    <property type="entry name" value="PBECR3"/>
    <property type="match status" value="1"/>
</dbReference>
<evidence type="ECO:0000313" key="2">
    <source>
        <dbReference type="EMBL" id="HJH44399.1"/>
    </source>
</evidence>
<dbReference type="Proteomes" id="UP000789325">
    <property type="component" value="Unassembled WGS sequence"/>
</dbReference>
<dbReference type="EMBL" id="DYZL01000232">
    <property type="protein sequence ID" value="HJH44399.1"/>
    <property type="molecule type" value="Genomic_DNA"/>
</dbReference>